<organism evidence="2 3">
    <name type="scientific">Sediminicola luteus</name>
    <dbReference type="NCBI Taxonomy" id="319238"/>
    <lineage>
        <taxon>Bacteria</taxon>
        <taxon>Pseudomonadati</taxon>
        <taxon>Bacteroidota</taxon>
        <taxon>Flavobacteriia</taxon>
        <taxon>Flavobacteriales</taxon>
        <taxon>Flavobacteriaceae</taxon>
        <taxon>Sediminicola</taxon>
    </lineage>
</organism>
<feature type="domain" description="TfoX N-terminal" evidence="1">
    <location>
        <begin position="20"/>
        <end position="104"/>
    </location>
</feature>
<reference evidence="2 3" key="1">
    <citation type="submission" date="2024-07" db="EMBL/GenBank/DDBJ databases">
        <title>The genome sequence of type strain Sediminicola luteus GDMCC 1.2596T.</title>
        <authorList>
            <person name="Liu Y."/>
        </authorList>
    </citation>
    <scope>NUCLEOTIDE SEQUENCE [LARGE SCALE GENOMIC DNA]</scope>
    <source>
        <strain evidence="2 3">GDMCC 1.2596</strain>
    </source>
</reference>
<dbReference type="EMBL" id="JBEWYP010000007">
    <property type="protein sequence ID" value="MET7030230.1"/>
    <property type="molecule type" value="Genomic_DNA"/>
</dbReference>
<evidence type="ECO:0000313" key="3">
    <source>
        <dbReference type="Proteomes" id="UP001549773"/>
    </source>
</evidence>
<dbReference type="Proteomes" id="UP001549773">
    <property type="component" value="Unassembled WGS sequence"/>
</dbReference>
<proteinExistence type="predicted"/>
<dbReference type="Pfam" id="PF04993">
    <property type="entry name" value="TfoX_N"/>
    <property type="match status" value="1"/>
</dbReference>
<evidence type="ECO:0000259" key="1">
    <source>
        <dbReference type="Pfam" id="PF04993"/>
    </source>
</evidence>
<evidence type="ECO:0000313" key="2">
    <source>
        <dbReference type="EMBL" id="MET7030230.1"/>
    </source>
</evidence>
<keyword evidence="3" id="KW-1185">Reference proteome</keyword>
<name>A0ABV2TZE8_9FLAO</name>
<dbReference type="RefSeq" id="WP_354619021.1">
    <property type="nucleotide sequence ID" value="NZ_JBEWYP010000007.1"/>
</dbReference>
<dbReference type="Gene3D" id="3.30.1460.30">
    <property type="entry name" value="YgaC/TfoX-N like chaperone"/>
    <property type="match status" value="1"/>
</dbReference>
<gene>
    <name evidence="2" type="ORF">ABXZ32_12550</name>
</gene>
<accession>A0ABV2TZE8</accession>
<protein>
    <submittedName>
        <fullName evidence="2">TfoX/Sxy family protein</fullName>
    </submittedName>
</protein>
<comment type="caution">
    <text evidence="2">The sequence shown here is derived from an EMBL/GenBank/DDBJ whole genome shotgun (WGS) entry which is preliminary data.</text>
</comment>
<dbReference type="SUPFAM" id="SSF159894">
    <property type="entry name" value="YgaC/TfoX-N like"/>
    <property type="match status" value="1"/>
</dbReference>
<sequence length="111" mass="12960">MAFNEDLANRIRETLKLFPEEFTEKKMFGGLSFLYQGKMTVGVVKDELAVRVIGDKMEMVLENPHARPMDFTNRPMKEFVFVMKEAIQTEEELLSWIELGLEHAKHKIQRG</sequence>
<dbReference type="InterPro" id="IPR007076">
    <property type="entry name" value="TfoX_N"/>
</dbReference>